<dbReference type="EMBL" id="DQID01000169">
    <property type="protein sequence ID" value="HCT14411.1"/>
    <property type="molecule type" value="Genomic_DNA"/>
</dbReference>
<gene>
    <name evidence="2" type="ORF">DIW82_06365</name>
</gene>
<dbReference type="STRING" id="863239.GCA_000213935_00295"/>
<reference evidence="2 3" key="1">
    <citation type="journal article" date="2018" name="Nat. Biotechnol.">
        <title>A standardized bacterial taxonomy based on genome phylogeny substantially revises the tree of life.</title>
        <authorList>
            <person name="Parks D.H."/>
            <person name="Chuvochina M."/>
            <person name="Waite D.W."/>
            <person name="Rinke C."/>
            <person name="Skarshewski A."/>
            <person name="Chaumeil P.A."/>
            <person name="Hugenholtz P."/>
        </authorList>
    </citation>
    <scope>NUCLEOTIDE SEQUENCE [LARGE SCALE GENOMIC DNA]</scope>
    <source>
        <strain evidence="2">UBA11247</strain>
    </source>
</reference>
<name>A0A3D4SZH6_9CORY</name>
<organism evidence="2 3">
    <name type="scientific">Corynebacterium nuruki</name>
    <dbReference type="NCBI Taxonomy" id="1032851"/>
    <lineage>
        <taxon>Bacteria</taxon>
        <taxon>Bacillati</taxon>
        <taxon>Actinomycetota</taxon>
        <taxon>Actinomycetes</taxon>
        <taxon>Mycobacteriales</taxon>
        <taxon>Corynebacteriaceae</taxon>
        <taxon>Corynebacterium</taxon>
    </lineage>
</organism>
<dbReference type="Proteomes" id="UP000261739">
    <property type="component" value="Unassembled WGS sequence"/>
</dbReference>
<protein>
    <recommendedName>
        <fullName evidence="4">DUF3093 domain-containing protein</fullName>
    </recommendedName>
</protein>
<proteinExistence type="predicted"/>
<sequence length="165" mass="17609">MTFVAKTPTEFRVIPFIILMPSMVAVLVEPVWPVIVVVVGILALLIWAAFIARVWVRVGEENVDIAGPFYRRTIPVGDIDDVVLHREDAGDHSLVNWPVVGRATSPAGVRLSMGGTLGPRIVTTAGETYTVFLSSTADAEACTSAISARLNSAADAGRLSPRPDA</sequence>
<feature type="transmembrane region" description="Helical" evidence="1">
    <location>
        <begin position="34"/>
        <end position="56"/>
    </location>
</feature>
<accession>A0A3D4SZH6</accession>
<keyword evidence="1" id="KW-0472">Membrane</keyword>
<evidence type="ECO:0000313" key="2">
    <source>
        <dbReference type="EMBL" id="HCT14411.1"/>
    </source>
</evidence>
<evidence type="ECO:0008006" key="4">
    <source>
        <dbReference type="Google" id="ProtNLM"/>
    </source>
</evidence>
<feature type="transmembrane region" description="Helical" evidence="1">
    <location>
        <begin position="12"/>
        <end position="28"/>
    </location>
</feature>
<comment type="caution">
    <text evidence="2">The sequence shown here is derived from an EMBL/GenBank/DDBJ whole genome shotgun (WGS) entry which is preliminary data.</text>
</comment>
<keyword evidence="1" id="KW-0812">Transmembrane</keyword>
<dbReference type="AlphaFoldDB" id="A0A3D4SZH6"/>
<keyword evidence="1" id="KW-1133">Transmembrane helix</keyword>
<evidence type="ECO:0000256" key="1">
    <source>
        <dbReference type="SAM" id="Phobius"/>
    </source>
</evidence>
<evidence type="ECO:0000313" key="3">
    <source>
        <dbReference type="Proteomes" id="UP000261739"/>
    </source>
</evidence>